<organism evidence="3">
    <name type="scientific">marine sediment metagenome</name>
    <dbReference type="NCBI Taxonomy" id="412755"/>
    <lineage>
        <taxon>unclassified sequences</taxon>
        <taxon>metagenomes</taxon>
        <taxon>ecological metagenomes</taxon>
    </lineage>
</organism>
<dbReference type="AlphaFoldDB" id="A0A0F9DBJ2"/>
<dbReference type="EMBL" id="LAZR01042487">
    <property type="protein sequence ID" value="KKL09423.1"/>
    <property type="molecule type" value="Genomic_DNA"/>
</dbReference>
<feature type="non-terminal residue" evidence="3">
    <location>
        <position position="131"/>
    </location>
</feature>
<dbReference type="Pfam" id="PF02719">
    <property type="entry name" value="Polysacc_synt_2"/>
    <property type="match status" value="1"/>
</dbReference>
<feature type="domain" description="Polysaccharide biosynthesis protein CapD-like" evidence="2">
    <location>
        <begin position="9"/>
        <end position="131"/>
    </location>
</feature>
<proteinExistence type="inferred from homology"/>
<accession>A0A0F9DBJ2</accession>
<reference evidence="3" key="1">
    <citation type="journal article" date="2015" name="Nature">
        <title>Complex archaea that bridge the gap between prokaryotes and eukaryotes.</title>
        <authorList>
            <person name="Spang A."/>
            <person name="Saw J.H."/>
            <person name="Jorgensen S.L."/>
            <person name="Zaremba-Niedzwiedzka K."/>
            <person name="Martijn J."/>
            <person name="Lind A.E."/>
            <person name="van Eijk R."/>
            <person name="Schleper C."/>
            <person name="Guy L."/>
            <person name="Ettema T.J."/>
        </authorList>
    </citation>
    <scope>NUCLEOTIDE SEQUENCE</scope>
</reference>
<dbReference type="Gene3D" id="3.40.50.720">
    <property type="entry name" value="NAD(P)-binding Rossmann-like Domain"/>
    <property type="match status" value="1"/>
</dbReference>
<dbReference type="SUPFAM" id="SSF51735">
    <property type="entry name" value="NAD(P)-binding Rossmann-fold domains"/>
    <property type="match status" value="1"/>
</dbReference>
<gene>
    <name evidence="3" type="ORF">LCGC14_2565990</name>
</gene>
<evidence type="ECO:0000313" key="3">
    <source>
        <dbReference type="EMBL" id="KKL09423.1"/>
    </source>
</evidence>
<dbReference type="InterPro" id="IPR003869">
    <property type="entry name" value="Polysac_CapD-like"/>
</dbReference>
<name>A0A0F9DBJ2_9ZZZZ</name>
<dbReference type="PANTHER" id="PTHR43318:SF2">
    <property type="entry name" value="UDP-N-ACETYLGLUCOSAMINE 4,6-DEHYDRATASE (INVERTING)"/>
    <property type="match status" value="1"/>
</dbReference>
<dbReference type="PANTHER" id="PTHR43318">
    <property type="entry name" value="UDP-N-ACETYLGLUCOSAMINE 4,6-DEHYDRATASE"/>
    <property type="match status" value="1"/>
</dbReference>
<evidence type="ECO:0000256" key="1">
    <source>
        <dbReference type="ARBA" id="ARBA00007430"/>
    </source>
</evidence>
<dbReference type="InterPro" id="IPR051203">
    <property type="entry name" value="Polysaccharide_Synthase-Rel"/>
</dbReference>
<sequence length="131" mass="14299">MQQLKGKNILITGGTGSLGTHLVKRLLEIGNCNEIVVFSRDEAKQYEMKQKYPVKYVLGDVRSFPSVKSYVADADIVFHTAALKQVGACESNPWEAVMTNIHGIHNIIDAARVGKLKTVIGVSSDKGCQPI</sequence>
<comment type="similarity">
    <text evidence="1">Belongs to the polysaccharide synthase family.</text>
</comment>
<comment type="caution">
    <text evidence="3">The sequence shown here is derived from an EMBL/GenBank/DDBJ whole genome shotgun (WGS) entry which is preliminary data.</text>
</comment>
<evidence type="ECO:0000259" key="2">
    <source>
        <dbReference type="Pfam" id="PF02719"/>
    </source>
</evidence>
<protein>
    <recommendedName>
        <fullName evidence="2">Polysaccharide biosynthesis protein CapD-like domain-containing protein</fullName>
    </recommendedName>
</protein>
<dbReference type="InterPro" id="IPR036291">
    <property type="entry name" value="NAD(P)-bd_dom_sf"/>
</dbReference>